<evidence type="ECO:0000313" key="3">
    <source>
        <dbReference type="EMBL" id="GAA4100707.1"/>
    </source>
</evidence>
<reference evidence="4" key="1">
    <citation type="journal article" date="2019" name="Int. J. Syst. Evol. Microbiol.">
        <title>The Global Catalogue of Microorganisms (GCM) 10K type strain sequencing project: providing services to taxonomists for standard genome sequencing and annotation.</title>
        <authorList>
            <consortium name="The Broad Institute Genomics Platform"/>
            <consortium name="The Broad Institute Genome Sequencing Center for Infectious Disease"/>
            <person name="Wu L."/>
            <person name="Ma J."/>
        </authorList>
    </citation>
    <scope>NUCLEOTIDE SEQUENCE [LARGE SCALE GENOMIC DNA]</scope>
    <source>
        <strain evidence="4">JCM 16702</strain>
    </source>
</reference>
<dbReference type="Gene3D" id="3.90.1750.20">
    <property type="entry name" value="Putative Large Serine Recombinase, Chain B, Domain 2"/>
    <property type="match status" value="1"/>
</dbReference>
<feature type="region of interest" description="Disordered" evidence="1">
    <location>
        <begin position="343"/>
        <end position="362"/>
    </location>
</feature>
<evidence type="ECO:0000256" key="1">
    <source>
        <dbReference type="SAM" id="MobiDB-lite"/>
    </source>
</evidence>
<sequence length="641" mass="73623">MPWLQPGDKSDPLAEASQAGLPVPVAWLGRTSTDDQQDPSLSLPRQLRKSREALPSGYVIVAHFYDVESGRKELDERGYSRAHEQFDIAIPRDGGIQDLLVEAARPDRRFVAVICEEIGRVARRTYYGTKIEHELEQHGVPLLAANEPILPDIGNRGRSRKRAGPILTRRINQAIAEWYVVQMLELSWDGFCEHTEQGWNIGRPPYGYMAEKRPHPVPAKRAEGKTKTRLVPDPAKGPTVTTIFQLRALQRLGYDEIADRLNTDLASHPAPEPVDPRRAVGRWTGSAVRGILTNPKYTGYMVWNRRATKKGGRHNPVTEWVWSRQPTHEPLVTKELFEAASPVAQHRQGSRPTNAVSTHPQTKRSYRLRSYVSCDLCGRRMFGKTRHAIAYFACQPERQHHKGRADWFNDHPKSLWVREDVLLDGVRHFFAERIFGPRRREHLSDQLRRSGAKRADSTNTKRRKQITRELTDLQRRQDNLIGQLETFESTGDPEADRDYRQSIQRRFAELTAARRTKQAELDQLNTDTPPAGDDADLLDLIPQLPLELSDLPEDLERRLYDAFHLEIRYNRPRHEATFRVTVREDTVKLLTNSTESITERGSDMKREQDRQHGRLFPSSGCPLQDSNLRTRLRRPLLYPLS</sequence>
<protein>
    <submittedName>
        <fullName evidence="3">Recombinase family protein</fullName>
    </submittedName>
</protein>
<proteinExistence type="predicted"/>
<feature type="compositionally biased region" description="Polar residues" evidence="1">
    <location>
        <begin position="350"/>
        <end position="360"/>
    </location>
</feature>
<evidence type="ECO:0000313" key="4">
    <source>
        <dbReference type="Proteomes" id="UP001500683"/>
    </source>
</evidence>
<dbReference type="Pfam" id="PF07508">
    <property type="entry name" value="Recombinase"/>
    <property type="match status" value="1"/>
</dbReference>
<feature type="compositionally biased region" description="Basic and acidic residues" evidence="1">
    <location>
        <begin position="597"/>
        <end position="612"/>
    </location>
</feature>
<dbReference type="Proteomes" id="UP001500683">
    <property type="component" value="Unassembled WGS sequence"/>
</dbReference>
<organism evidence="3 4">
    <name type="scientific">Actinomadura miaoliensis</name>
    <dbReference type="NCBI Taxonomy" id="430685"/>
    <lineage>
        <taxon>Bacteria</taxon>
        <taxon>Bacillati</taxon>
        <taxon>Actinomycetota</taxon>
        <taxon>Actinomycetes</taxon>
        <taxon>Streptosporangiales</taxon>
        <taxon>Thermomonosporaceae</taxon>
        <taxon>Actinomadura</taxon>
    </lineage>
</organism>
<comment type="caution">
    <text evidence="3">The sequence shown here is derived from an EMBL/GenBank/DDBJ whole genome shotgun (WGS) entry which is preliminary data.</text>
</comment>
<dbReference type="InterPro" id="IPR006119">
    <property type="entry name" value="Resolv_N"/>
</dbReference>
<feature type="region of interest" description="Disordered" evidence="1">
    <location>
        <begin position="217"/>
        <end position="236"/>
    </location>
</feature>
<feature type="compositionally biased region" description="Basic and acidic residues" evidence="1">
    <location>
        <begin position="442"/>
        <end position="456"/>
    </location>
</feature>
<dbReference type="PANTHER" id="PTHR30461">
    <property type="entry name" value="DNA-INVERTASE FROM LAMBDOID PROPHAGE"/>
    <property type="match status" value="1"/>
</dbReference>
<dbReference type="InterPro" id="IPR036162">
    <property type="entry name" value="Resolvase-like_N_sf"/>
</dbReference>
<dbReference type="InterPro" id="IPR050639">
    <property type="entry name" value="SSR_resolvase"/>
</dbReference>
<gene>
    <name evidence="3" type="ORF">GCM10022214_77650</name>
</gene>
<dbReference type="EMBL" id="BAAAZG010000061">
    <property type="protein sequence ID" value="GAA4100707.1"/>
    <property type="molecule type" value="Genomic_DNA"/>
</dbReference>
<dbReference type="PROSITE" id="PS51737">
    <property type="entry name" value="RECOMBINASE_DNA_BIND"/>
    <property type="match status" value="1"/>
</dbReference>
<dbReference type="PANTHER" id="PTHR30461:SF23">
    <property type="entry name" value="DNA RECOMBINASE-RELATED"/>
    <property type="match status" value="1"/>
</dbReference>
<dbReference type="InterPro" id="IPR011109">
    <property type="entry name" value="DNA_bind_recombinase_dom"/>
</dbReference>
<keyword evidence="4" id="KW-1185">Reference proteome</keyword>
<dbReference type="Gene3D" id="3.40.50.1390">
    <property type="entry name" value="Resolvase, N-terminal catalytic domain"/>
    <property type="match status" value="1"/>
</dbReference>
<evidence type="ECO:0000259" key="2">
    <source>
        <dbReference type="PROSITE" id="PS51737"/>
    </source>
</evidence>
<feature type="domain" description="Recombinase" evidence="2">
    <location>
        <begin position="205"/>
        <end position="351"/>
    </location>
</feature>
<dbReference type="SUPFAM" id="SSF53041">
    <property type="entry name" value="Resolvase-like"/>
    <property type="match status" value="1"/>
</dbReference>
<accession>A0ABP7WZA6</accession>
<name>A0ABP7WZA6_9ACTN</name>
<dbReference type="CDD" id="cd00338">
    <property type="entry name" value="Ser_Recombinase"/>
    <property type="match status" value="1"/>
</dbReference>
<dbReference type="InterPro" id="IPR038109">
    <property type="entry name" value="DNA_bind_recomb_sf"/>
</dbReference>
<dbReference type="SMART" id="SM00857">
    <property type="entry name" value="Resolvase"/>
    <property type="match status" value="1"/>
</dbReference>
<feature type="compositionally biased region" description="Basic and acidic residues" evidence="1">
    <location>
        <begin position="217"/>
        <end position="226"/>
    </location>
</feature>
<feature type="region of interest" description="Disordered" evidence="1">
    <location>
        <begin position="593"/>
        <end position="625"/>
    </location>
</feature>
<feature type="region of interest" description="Disordered" evidence="1">
    <location>
        <begin position="442"/>
        <end position="463"/>
    </location>
</feature>